<feature type="region of interest" description="Disordered" evidence="1">
    <location>
        <begin position="82"/>
        <end position="102"/>
    </location>
</feature>
<evidence type="ECO:0000313" key="3">
    <source>
        <dbReference type="EMBL" id="MDT0651314.1"/>
    </source>
</evidence>
<name>A0ABU3CY73_9FLAO</name>
<feature type="transmembrane region" description="Helical" evidence="2">
    <location>
        <begin position="112"/>
        <end position="134"/>
    </location>
</feature>
<accession>A0ABU3CY73</accession>
<feature type="transmembrane region" description="Helical" evidence="2">
    <location>
        <begin position="140"/>
        <end position="161"/>
    </location>
</feature>
<dbReference type="RefSeq" id="WP_311485439.1">
    <property type="nucleotide sequence ID" value="NZ_JAVRHP010000100.1"/>
</dbReference>
<evidence type="ECO:0000256" key="2">
    <source>
        <dbReference type="SAM" id="Phobius"/>
    </source>
</evidence>
<dbReference type="Proteomes" id="UP001248819">
    <property type="component" value="Unassembled WGS sequence"/>
</dbReference>
<feature type="region of interest" description="Disordered" evidence="1">
    <location>
        <begin position="254"/>
        <end position="275"/>
    </location>
</feature>
<keyword evidence="2" id="KW-0812">Transmembrane</keyword>
<keyword evidence="2" id="KW-0472">Membrane</keyword>
<comment type="caution">
    <text evidence="3">The sequence shown here is derived from an EMBL/GenBank/DDBJ whole genome shotgun (WGS) entry which is preliminary data.</text>
</comment>
<reference evidence="3 4" key="1">
    <citation type="submission" date="2023-09" db="EMBL/GenBank/DDBJ databases">
        <authorList>
            <person name="Rey-Velasco X."/>
        </authorList>
    </citation>
    <scope>NUCLEOTIDE SEQUENCE [LARGE SCALE GENOMIC DNA]</scope>
    <source>
        <strain evidence="3 4">F297</strain>
    </source>
</reference>
<sequence>MKNLLLTAFFIVGSGMPALQAQEREIDLLTESVVTPQFFIAVIAGVLLALGFQFILTILSVAAGITAIGDVKESYVQSKNHTSGKHNFKEGNHDESNSGSSSSTGVMVSTGFGVWSTITVALSLFGATALAINLSLITSVLISITLGLVIWATFFIILFYLESRVVNTLVGGLINTATAGLRASGDAVKSMFTPSKEKQIEHVAENTIDKVRKEFQNNFDSGFLEDSIDEFFSKVDQKTPDYEKVKNDIQQIVNDSVDKSTQKQDSGSSSSPGKWMAVQRVLSKAINESSDDSEQDKSKKEQLQKLQKEFKEAYGEGDTNEEKAEKVIAKFTPAEEEEVKGYVNKIKQLLSQDNSDQMDSEELEKRMKEIIKNPKVEAGKLGSKIEEIDRDTIITFLTQNTSLSRMQAEQYADKAEKTIRKVSLQLKGNTTGDADNGVVSKVQAALAGLGGASGSSSNLDFSKLKSIVQGKMDNQEDSLDTVKARLQNMDRDKLISLVTNNTNIDRKGIDKVVDSIEGARGEVLAKIEEIEETAKGRMKMMERKAVIQAEHTRKTAATAAWWLVASAIFSAAAAIGGSLLSTIS</sequence>
<evidence type="ECO:0000256" key="1">
    <source>
        <dbReference type="SAM" id="MobiDB-lite"/>
    </source>
</evidence>
<dbReference type="EMBL" id="JAVRHP010000100">
    <property type="protein sequence ID" value="MDT0651314.1"/>
    <property type="molecule type" value="Genomic_DNA"/>
</dbReference>
<feature type="compositionally biased region" description="Basic and acidic residues" evidence="1">
    <location>
        <begin position="87"/>
        <end position="96"/>
    </location>
</feature>
<keyword evidence="4" id="KW-1185">Reference proteome</keyword>
<feature type="transmembrane region" description="Helical" evidence="2">
    <location>
        <begin position="37"/>
        <end position="69"/>
    </location>
</feature>
<organism evidence="3 4">
    <name type="scientific">Autumnicola edwardsiae</name>
    <dbReference type="NCBI Taxonomy" id="3075594"/>
    <lineage>
        <taxon>Bacteria</taxon>
        <taxon>Pseudomonadati</taxon>
        <taxon>Bacteroidota</taxon>
        <taxon>Flavobacteriia</taxon>
        <taxon>Flavobacteriales</taxon>
        <taxon>Flavobacteriaceae</taxon>
        <taxon>Autumnicola</taxon>
    </lineage>
</organism>
<keyword evidence="2" id="KW-1133">Transmembrane helix</keyword>
<protein>
    <submittedName>
        <fullName evidence="3">Uncharacterized protein</fullName>
    </submittedName>
</protein>
<proteinExistence type="predicted"/>
<gene>
    <name evidence="3" type="ORF">RM529_14255</name>
</gene>
<evidence type="ECO:0000313" key="4">
    <source>
        <dbReference type="Proteomes" id="UP001248819"/>
    </source>
</evidence>
<feature type="transmembrane region" description="Helical" evidence="2">
    <location>
        <begin position="560"/>
        <end position="583"/>
    </location>
</feature>